<evidence type="ECO:0000259" key="4">
    <source>
        <dbReference type="Pfam" id="PF00370"/>
    </source>
</evidence>
<keyword evidence="2" id="KW-0808">Transferase</keyword>
<dbReference type="InterPro" id="IPR018485">
    <property type="entry name" value="FGGY_C"/>
</dbReference>
<gene>
    <name evidence="6" type="ORF">SAE01_36810</name>
</gene>
<evidence type="ECO:0000256" key="2">
    <source>
        <dbReference type="ARBA" id="ARBA00022679"/>
    </source>
</evidence>
<keyword evidence="3 6" id="KW-0418">Kinase</keyword>
<comment type="similarity">
    <text evidence="1">Belongs to the FGGY kinase family.</text>
</comment>
<keyword evidence="7" id="KW-1185">Reference proteome</keyword>
<dbReference type="RefSeq" id="WP_147205297.1">
    <property type="nucleotide sequence ID" value="NZ_BJYT01000017.1"/>
</dbReference>
<dbReference type="Pfam" id="PF00370">
    <property type="entry name" value="FGGY_N"/>
    <property type="match status" value="1"/>
</dbReference>
<comment type="caution">
    <text evidence="6">The sequence shown here is derived from an EMBL/GenBank/DDBJ whole genome shotgun (WGS) entry which is preliminary data.</text>
</comment>
<dbReference type="EMBL" id="BJYT01000017">
    <property type="protein sequence ID" value="GEO11185.1"/>
    <property type="molecule type" value="Genomic_DNA"/>
</dbReference>
<evidence type="ECO:0000313" key="7">
    <source>
        <dbReference type="Proteomes" id="UP000321513"/>
    </source>
</evidence>
<dbReference type="GO" id="GO:0016301">
    <property type="term" value="F:kinase activity"/>
    <property type="evidence" value="ECO:0007669"/>
    <property type="project" value="UniProtKB-KW"/>
</dbReference>
<sequence length="485" mass="53646">MTAPFFLGVDIGTQGARVVLIDSKGNQIGSEEEDFALSDESREEQSPAEWWQALLRSLKRLVDKARLVVDVDYIKAIAVTSTSGTVIPIAVNNEPLHNAIMYSDKRSAEEGKLCREAALRHNNTGYTGFNSSSGLSKIVWYLRHFPTQVEKIRRWVHASDFITGKLSGNWGVTDYTNALKSGYDLINLCWPEYLSTELQIKKEWLPNVVASGTAVGTLNKDVALEIGLKNTIQIVAGMTDGCASQIASGAVNLGDWNTTIGTTLVVKGVTKNAITDPEETLYNHLHPEGFWMPGGASNIGADWITRDFKEDLDLLNEQAQLLIPTGKIAYPLRQAGERFPFVAPHARGFQEKGLTREEAFAANMEGVAYVERYAYQMIEKLSGEKVKVIYTAGGASNSSVWLKIRSNVLNLPIYKMKYVTGAFGAAILAASKTHFSNIIEATQALTQIEKEVMPEKILVEKYQTIYYSFLQALKEKGYIKNEVNA</sequence>
<dbReference type="InterPro" id="IPR018484">
    <property type="entry name" value="FGGY_N"/>
</dbReference>
<name>A0A512BH38_9BACT</name>
<dbReference type="InterPro" id="IPR050406">
    <property type="entry name" value="FGGY_Carb_Kinase"/>
</dbReference>
<feature type="domain" description="Carbohydrate kinase FGGY N-terminal" evidence="4">
    <location>
        <begin position="6"/>
        <end position="245"/>
    </location>
</feature>
<dbReference type="CDD" id="cd07783">
    <property type="entry name" value="ASKHA_NBD_FGGY_SePSK_AtXK1-like"/>
    <property type="match status" value="1"/>
</dbReference>
<dbReference type="PANTHER" id="PTHR43095">
    <property type="entry name" value="SUGAR KINASE"/>
    <property type="match status" value="1"/>
</dbReference>
<dbReference type="PIRSF" id="PIRSF000538">
    <property type="entry name" value="GlpK"/>
    <property type="match status" value="1"/>
</dbReference>
<dbReference type="OrthoDB" id="9805576at2"/>
<dbReference type="InterPro" id="IPR000577">
    <property type="entry name" value="Carb_kinase_FGGY"/>
</dbReference>
<evidence type="ECO:0000259" key="5">
    <source>
        <dbReference type="Pfam" id="PF02782"/>
    </source>
</evidence>
<evidence type="ECO:0000313" key="6">
    <source>
        <dbReference type="EMBL" id="GEO11185.1"/>
    </source>
</evidence>
<dbReference type="InterPro" id="IPR043129">
    <property type="entry name" value="ATPase_NBD"/>
</dbReference>
<dbReference type="SUPFAM" id="SSF53067">
    <property type="entry name" value="Actin-like ATPase domain"/>
    <property type="match status" value="2"/>
</dbReference>
<dbReference type="Gene3D" id="3.30.420.40">
    <property type="match status" value="2"/>
</dbReference>
<evidence type="ECO:0000256" key="1">
    <source>
        <dbReference type="ARBA" id="ARBA00009156"/>
    </source>
</evidence>
<dbReference type="AlphaFoldDB" id="A0A512BH38"/>
<dbReference type="Proteomes" id="UP000321513">
    <property type="component" value="Unassembled WGS sequence"/>
</dbReference>
<reference evidence="6 7" key="1">
    <citation type="submission" date="2019-07" db="EMBL/GenBank/DDBJ databases">
        <title>Whole genome shotgun sequence of Segetibacter aerophilus NBRC 106135.</title>
        <authorList>
            <person name="Hosoyama A."/>
            <person name="Uohara A."/>
            <person name="Ohji S."/>
            <person name="Ichikawa N."/>
        </authorList>
    </citation>
    <scope>NUCLEOTIDE SEQUENCE [LARGE SCALE GENOMIC DNA]</scope>
    <source>
        <strain evidence="6 7">NBRC 106135</strain>
    </source>
</reference>
<dbReference type="GO" id="GO:0005975">
    <property type="term" value="P:carbohydrate metabolic process"/>
    <property type="evidence" value="ECO:0007669"/>
    <property type="project" value="InterPro"/>
</dbReference>
<proteinExistence type="inferred from homology"/>
<protein>
    <submittedName>
        <fullName evidence="6">Carbohydrate kinase</fullName>
    </submittedName>
</protein>
<dbReference type="PANTHER" id="PTHR43095:SF2">
    <property type="entry name" value="GLUCONOKINASE"/>
    <property type="match status" value="1"/>
</dbReference>
<dbReference type="Pfam" id="PF02782">
    <property type="entry name" value="FGGY_C"/>
    <property type="match status" value="1"/>
</dbReference>
<feature type="domain" description="Carbohydrate kinase FGGY C-terminal" evidence="5">
    <location>
        <begin position="258"/>
        <end position="431"/>
    </location>
</feature>
<organism evidence="6 7">
    <name type="scientific">Segetibacter aerophilus</name>
    <dbReference type="NCBI Taxonomy" id="670293"/>
    <lineage>
        <taxon>Bacteria</taxon>
        <taxon>Pseudomonadati</taxon>
        <taxon>Bacteroidota</taxon>
        <taxon>Chitinophagia</taxon>
        <taxon>Chitinophagales</taxon>
        <taxon>Chitinophagaceae</taxon>
        <taxon>Segetibacter</taxon>
    </lineage>
</organism>
<accession>A0A512BH38</accession>
<evidence type="ECO:0000256" key="3">
    <source>
        <dbReference type="ARBA" id="ARBA00022777"/>
    </source>
</evidence>